<gene>
    <name evidence="2" type="ORF">AVDCRST_MAG88-2641</name>
</gene>
<reference evidence="2" key="1">
    <citation type="submission" date="2020-02" db="EMBL/GenBank/DDBJ databases">
        <authorList>
            <person name="Meier V. D."/>
        </authorList>
    </citation>
    <scope>NUCLEOTIDE SEQUENCE</scope>
    <source>
        <strain evidence="2">AVDCRST_MAG88</strain>
    </source>
</reference>
<feature type="compositionally biased region" description="Basic residues" evidence="1">
    <location>
        <begin position="23"/>
        <end position="35"/>
    </location>
</feature>
<feature type="non-terminal residue" evidence="2">
    <location>
        <position position="51"/>
    </location>
</feature>
<accession>A0A6J4VD84</accession>
<dbReference type="EMBL" id="CADCWM010000645">
    <property type="protein sequence ID" value="CAA9574001.1"/>
    <property type="molecule type" value="Genomic_DNA"/>
</dbReference>
<feature type="region of interest" description="Disordered" evidence="1">
    <location>
        <begin position="23"/>
        <end position="51"/>
    </location>
</feature>
<evidence type="ECO:0000313" key="2">
    <source>
        <dbReference type="EMBL" id="CAA9574001.1"/>
    </source>
</evidence>
<protein>
    <submittedName>
        <fullName evidence="2">Uncharacterized protein</fullName>
    </submittedName>
</protein>
<sequence length="51" mass="5792">GWDSLAARGGRRGGLVARVHLRRHRELHPHPAHPRRYPDCLESAQPAAHRL</sequence>
<feature type="non-terminal residue" evidence="2">
    <location>
        <position position="1"/>
    </location>
</feature>
<organism evidence="2">
    <name type="scientific">uncultured Thermomicrobiales bacterium</name>
    <dbReference type="NCBI Taxonomy" id="1645740"/>
    <lineage>
        <taxon>Bacteria</taxon>
        <taxon>Pseudomonadati</taxon>
        <taxon>Thermomicrobiota</taxon>
        <taxon>Thermomicrobia</taxon>
        <taxon>Thermomicrobiales</taxon>
        <taxon>environmental samples</taxon>
    </lineage>
</organism>
<dbReference type="AlphaFoldDB" id="A0A6J4VD84"/>
<evidence type="ECO:0000256" key="1">
    <source>
        <dbReference type="SAM" id="MobiDB-lite"/>
    </source>
</evidence>
<proteinExistence type="predicted"/>
<name>A0A6J4VD84_9BACT</name>